<reference evidence="1 2" key="1">
    <citation type="submission" date="2016-02" db="EMBL/GenBank/DDBJ databases">
        <title>Species-wide whole genome sequencing reveals diversity, host range in Lonsdalea quercina.</title>
        <authorList>
            <person name="Li Y."/>
        </authorList>
    </citation>
    <scope>NUCLEOTIDE SEQUENCE [LARGE SCALE GENOMIC DNA]</scope>
    <source>
        <strain evidence="1 2">LMG 26265</strain>
    </source>
</reference>
<proteinExistence type="predicted"/>
<name>A0ABX3XEN4_9GAMM</name>
<sequence length="64" mass="6756">MASGAFLVSDGYAKLLTTIFPKITQAKPMNSDIAALLLTAIAIRDVLAPMISKITLYTGDGKLT</sequence>
<dbReference type="EMBL" id="LUTQ01000030">
    <property type="protein sequence ID" value="OSN10035.1"/>
    <property type="molecule type" value="Genomic_DNA"/>
</dbReference>
<protein>
    <submittedName>
        <fullName evidence="1">Uncharacterized protein</fullName>
    </submittedName>
</protein>
<keyword evidence="2" id="KW-1185">Reference proteome</keyword>
<dbReference type="Proteomes" id="UP000194040">
    <property type="component" value="Unassembled WGS sequence"/>
</dbReference>
<comment type="caution">
    <text evidence="1">The sequence shown here is derived from an EMBL/GenBank/DDBJ whole genome shotgun (WGS) entry which is preliminary data.</text>
</comment>
<evidence type="ECO:0000313" key="1">
    <source>
        <dbReference type="EMBL" id="OSN10035.1"/>
    </source>
</evidence>
<accession>A0ABX3XEN4</accession>
<gene>
    <name evidence="1" type="ORF">AU512_10610</name>
</gene>
<organism evidence="1 2">
    <name type="scientific">Lonsdalea iberica</name>
    <dbReference type="NCBI Taxonomy" id="1082703"/>
    <lineage>
        <taxon>Bacteria</taxon>
        <taxon>Pseudomonadati</taxon>
        <taxon>Pseudomonadota</taxon>
        <taxon>Gammaproteobacteria</taxon>
        <taxon>Enterobacterales</taxon>
        <taxon>Pectobacteriaceae</taxon>
        <taxon>Lonsdalea</taxon>
    </lineage>
</organism>
<evidence type="ECO:0000313" key="2">
    <source>
        <dbReference type="Proteomes" id="UP000194040"/>
    </source>
</evidence>